<comment type="similarity">
    <text evidence="1">Belongs to the class-I aminoacyl-tRNA synthetase family.</text>
</comment>
<dbReference type="GO" id="GO:0002161">
    <property type="term" value="F:aminoacyl-tRNA deacylase activity"/>
    <property type="evidence" value="ECO:0007669"/>
    <property type="project" value="InterPro"/>
</dbReference>
<dbReference type="PANTHER" id="PTHR43740">
    <property type="entry name" value="LEUCYL-TRNA SYNTHETASE"/>
    <property type="match status" value="1"/>
</dbReference>
<feature type="domain" description="Leucyl-tRNA synthetase editing" evidence="8">
    <location>
        <begin position="3"/>
        <end position="75"/>
    </location>
</feature>
<evidence type="ECO:0000256" key="7">
    <source>
        <dbReference type="ARBA" id="ARBA00023146"/>
    </source>
</evidence>
<dbReference type="AlphaFoldDB" id="W1YIN5"/>
<comment type="caution">
    <text evidence="9">The sequence shown here is derived from an EMBL/GenBank/DDBJ whole genome shotgun (WGS) entry which is preliminary data.</text>
</comment>
<evidence type="ECO:0000256" key="6">
    <source>
        <dbReference type="ARBA" id="ARBA00022917"/>
    </source>
</evidence>
<dbReference type="GO" id="GO:0005524">
    <property type="term" value="F:ATP binding"/>
    <property type="evidence" value="ECO:0007669"/>
    <property type="project" value="UniProtKB-KW"/>
</dbReference>
<evidence type="ECO:0000256" key="5">
    <source>
        <dbReference type="ARBA" id="ARBA00022840"/>
    </source>
</evidence>
<dbReference type="InterPro" id="IPR009008">
    <property type="entry name" value="Val/Leu/Ile-tRNA-synth_edit"/>
</dbReference>
<keyword evidence="3 9" id="KW-0436">Ligase</keyword>
<dbReference type="EC" id="6.1.1.4" evidence="2"/>
<dbReference type="EMBL" id="AZMM01003813">
    <property type="protein sequence ID" value="ETJ42221.1"/>
    <property type="molecule type" value="Genomic_DNA"/>
</dbReference>
<reference evidence="9" key="1">
    <citation type="submission" date="2013-12" db="EMBL/GenBank/DDBJ databases">
        <title>A Varibaculum cambriense genome reconstructed from a premature infant gut community with otherwise low bacterial novelty that shifts toward anaerobic metabolism during the third week of life.</title>
        <authorList>
            <person name="Brown C.T."/>
            <person name="Sharon I."/>
            <person name="Thomas B.C."/>
            <person name="Castelle C.J."/>
            <person name="Morowitz M.J."/>
            <person name="Banfield J.F."/>
        </authorList>
    </citation>
    <scope>NUCLEOTIDE SEQUENCE</scope>
</reference>
<proteinExistence type="inferred from homology"/>
<feature type="non-terminal residue" evidence="9">
    <location>
        <position position="1"/>
    </location>
</feature>
<organism evidence="9">
    <name type="scientific">human gut metagenome</name>
    <dbReference type="NCBI Taxonomy" id="408170"/>
    <lineage>
        <taxon>unclassified sequences</taxon>
        <taxon>metagenomes</taxon>
        <taxon>organismal metagenomes</taxon>
    </lineage>
</organism>
<sequence>MQKNWIGRSEGTEFSFEVPSINERVSVYTTRVDTIYGVSYVVLAPEHPYVERLIENASNKAELEAFITRMRNMSDI</sequence>
<keyword evidence="5" id="KW-0067">ATP-binding</keyword>
<dbReference type="SUPFAM" id="SSF50677">
    <property type="entry name" value="ValRS/IleRS/LeuRS editing domain"/>
    <property type="match status" value="1"/>
</dbReference>
<accession>W1YIN5</accession>
<keyword evidence="7" id="KW-0030">Aminoacyl-tRNA synthetase</keyword>
<dbReference type="PANTHER" id="PTHR43740:SF2">
    <property type="entry name" value="LEUCINE--TRNA LIGASE, MITOCHONDRIAL"/>
    <property type="match status" value="1"/>
</dbReference>
<evidence type="ECO:0000256" key="4">
    <source>
        <dbReference type="ARBA" id="ARBA00022741"/>
    </source>
</evidence>
<evidence type="ECO:0000256" key="1">
    <source>
        <dbReference type="ARBA" id="ARBA00005594"/>
    </source>
</evidence>
<protein>
    <recommendedName>
        <fullName evidence="2">leucine--tRNA ligase</fullName>
        <ecNumber evidence="2">6.1.1.4</ecNumber>
    </recommendedName>
</protein>
<dbReference type="Gene3D" id="3.90.740.10">
    <property type="entry name" value="Valyl/Leucyl/Isoleucyl-tRNA synthetase, editing domain"/>
    <property type="match status" value="1"/>
</dbReference>
<dbReference type="InterPro" id="IPR002302">
    <property type="entry name" value="Leu-tRNA-ligase"/>
</dbReference>
<keyword evidence="6" id="KW-0648">Protein biosynthesis</keyword>
<dbReference type="Pfam" id="PF13603">
    <property type="entry name" value="tRNA-synt_1_2"/>
    <property type="match status" value="1"/>
</dbReference>
<evidence type="ECO:0000259" key="8">
    <source>
        <dbReference type="Pfam" id="PF13603"/>
    </source>
</evidence>
<evidence type="ECO:0000256" key="2">
    <source>
        <dbReference type="ARBA" id="ARBA00013164"/>
    </source>
</evidence>
<name>W1YIN5_9ZZZZ</name>
<dbReference type="GO" id="GO:0004823">
    <property type="term" value="F:leucine-tRNA ligase activity"/>
    <property type="evidence" value="ECO:0007669"/>
    <property type="project" value="UniProtKB-EC"/>
</dbReference>
<evidence type="ECO:0000313" key="9">
    <source>
        <dbReference type="EMBL" id="ETJ42221.1"/>
    </source>
</evidence>
<dbReference type="InterPro" id="IPR025709">
    <property type="entry name" value="Leu_tRNA-synth_edit"/>
</dbReference>
<dbReference type="GO" id="GO:0006429">
    <property type="term" value="P:leucyl-tRNA aminoacylation"/>
    <property type="evidence" value="ECO:0007669"/>
    <property type="project" value="InterPro"/>
</dbReference>
<evidence type="ECO:0000256" key="3">
    <source>
        <dbReference type="ARBA" id="ARBA00022598"/>
    </source>
</evidence>
<gene>
    <name evidence="9" type="ORF">Q604_UNBC03813G0001</name>
</gene>
<feature type="non-terminal residue" evidence="9">
    <location>
        <position position="76"/>
    </location>
</feature>
<keyword evidence="4" id="KW-0547">Nucleotide-binding</keyword>